<accession>I3TGP8</accession>
<evidence type="ECO:0000313" key="1">
    <source>
        <dbReference type="EMBL" id="AFK51936.1"/>
    </source>
</evidence>
<dbReference type="HOGENOM" id="CLU_3318482_0_0_5"/>
<proteinExistence type="predicted"/>
<sequence>MKREIAEDFRQGRTVQIGGISFSRTETSIFILAADSTGK</sequence>
<reference evidence="1 2" key="1">
    <citation type="journal article" date="2012" name="J. Am. Chem. Soc.">
        <title>Bacterial biosynthesis and maturation of the didemnin anti-cancer agents.</title>
        <authorList>
            <person name="Xu Y."/>
            <person name="Kersten R.D."/>
            <person name="Nam S.J."/>
            <person name="Lu L."/>
            <person name="Al-Suwailem A.M."/>
            <person name="Zheng H."/>
            <person name="Fenical W."/>
            <person name="Dorrestein P.C."/>
            <person name="Moore B.S."/>
            <person name="Qian P.Y."/>
        </authorList>
    </citation>
    <scope>NUCLEOTIDE SEQUENCE [LARGE SCALE GENOMIC DNA]</scope>
    <source>
        <strain evidence="1 2">KA081020-065</strain>
    </source>
</reference>
<organism evidence="1 2">
    <name type="scientific">Tistrella mobilis (strain KA081020-065)</name>
    <dbReference type="NCBI Taxonomy" id="1110502"/>
    <lineage>
        <taxon>Bacteria</taxon>
        <taxon>Pseudomonadati</taxon>
        <taxon>Pseudomonadota</taxon>
        <taxon>Alphaproteobacteria</taxon>
        <taxon>Geminicoccales</taxon>
        <taxon>Geminicoccaceae</taxon>
        <taxon>Tistrella</taxon>
    </lineage>
</organism>
<dbReference type="EMBL" id="CP003236">
    <property type="protein sequence ID" value="AFK51936.1"/>
    <property type="molecule type" value="Genomic_DNA"/>
</dbReference>
<name>I3TGP8_TISMK</name>
<dbReference type="Proteomes" id="UP000005258">
    <property type="component" value="Chromosome"/>
</dbReference>
<gene>
    <name evidence="1" type="ordered locus">TMO_0097</name>
</gene>
<dbReference type="AlphaFoldDB" id="I3TGP8"/>
<evidence type="ECO:0000313" key="2">
    <source>
        <dbReference type="Proteomes" id="UP000005258"/>
    </source>
</evidence>
<protein>
    <submittedName>
        <fullName evidence="1">Uncharacterized protein</fullName>
    </submittedName>
</protein>
<keyword evidence="2" id="KW-1185">Reference proteome</keyword>
<dbReference type="KEGG" id="tmo:TMO_0097"/>